<dbReference type="InterPro" id="IPR013718">
    <property type="entry name" value="COQ9_C"/>
</dbReference>
<proteinExistence type="inferred from homology"/>
<dbReference type="EMBL" id="CANTUO010000001">
    <property type="protein sequence ID" value="CAI5756265.1"/>
    <property type="molecule type" value="Genomic_DNA"/>
</dbReference>
<gene>
    <name evidence="10" type="ORF">CANVERA_P0781</name>
</gene>
<evidence type="ECO:0000256" key="5">
    <source>
        <dbReference type="ARBA" id="ARBA00022946"/>
    </source>
</evidence>
<comment type="subcellular location">
    <subcellularLocation>
        <location evidence="1 8">Mitochondrion</location>
    </subcellularLocation>
</comment>
<evidence type="ECO:0000256" key="4">
    <source>
        <dbReference type="ARBA" id="ARBA00022688"/>
    </source>
</evidence>
<evidence type="ECO:0000256" key="2">
    <source>
        <dbReference type="ARBA" id="ARBA00004749"/>
    </source>
</evidence>
<keyword evidence="5" id="KW-0809">Transit peptide</keyword>
<dbReference type="Proteomes" id="UP001152885">
    <property type="component" value="Unassembled WGS sequence"/>
</dbReference>
<comment type="pathway">
    <text evidence="2 8">Cofactor biosynthesis; ubiquinone biosynthesis.</text>
</comment>
<reference evidence="10" key="1">
    <citation type="submission" date="2022-12" db="EMBL/GenBank/DDBJ databases">
        <authorList>
            <person name="Brejova B."/>
        </authorList>
    </citation>
    <scope>NUCLEOTIDE SEQUENCE</scope>
</reference>
<dbReference type="AlphaFoldDB" id="A0A9W4TTE0"/>
<dbReference type="Pfam" id="PF08511">
    <property type="entry name" value="COQ9"/>
    <property type="match status" value="1"/>
</dbReference>
<dbReference type="GO" id="GO:0008289">
    <property type="term" value="F:lipid binding"/>
    <property type="evidence" value="ECO:0007669"/>
    <property type="project" value="UniProtKB-UniRule"/>
</dbReference>
<evidence type="ECO:0000259" key="9">
    <source>
        <dbReference type="Pfam" id="PF08511"/>
    </source>
</evidence>
<evidence type="ECO:0000256" key="8">
    <source>
        <dbReference type="RuleBase" id="RU366063"/>
    </source>
</evidence>
<evidence type="ECO:0000313" key="10">
    <source>
        <dbReference type="EMBL" id="CAI5756265.1"/>
    </source>
</evidence>
<comment type="similarity">
    <text evidence="3 8">Belongs to the COQ9 family.</text>
</comment>
<keyword evidence="7 8" id="KW-0496">Mitochondrion</keyword>
<evidence type="ECO:0000313" key="11">
    <source>
        <dbReference type="Proteomes" id="UP001152885"/>
    </source>
</evidence>
<feature type="domain" description="COQ9 C-terminal" evidence="9">
    <location>
        <begin position="136"/>
        <end position="204"/>
    </location>
</feature>
<dbReference type="OrthoDB" id="619536at2759"/>
<accession>A0A9W4TTE0</accession>
<keyword evidence="11" id="KW-1185">Reference proteome</keyword>
<sequence>MLKRLYHSSSHIGSNTIINNNLIESKIFNNAIKLIPKYGFSKNCINESIKNLKYSDSLQSIISWQSDKSYEFQLMLYFLKQKRQELENFTKNTKVEGVDEYEKLSKLIKYRLSLNSPIINELSQGMSQLILPYNLNESIDELYNLSDDLAFYSGDKSHSFDWYAKRFTIGSIYVKSELFMLNDTSENFENTQEFVDKKIDEFKMLSDTYNNIEQWAIFNGISLINLIKSQLIRG</sequence>
<comment type="function">
    <text evidence="8">Membrane-associated protein that warps the membrane surface to access and bind aromatic isoprenes with high specificity, including ubiquinone (CoQ) isoprene intermediates and presents them directly to Coq7, therefore facilitating the Coq7-mediated hydroxylase step. Participates in the biosynthesis of coenzyme Q, also named ubiquinone, an essential lipid-soluble electron transporter for aerobic cellular respiration.</text>
</comment>
<evidence type="ECO:0000256" key="3">
    <source>
        <dbReference type="ARBA" id="ARBA00010766"/>
    </source>
</evidence>
<dbReference type="NCBIfam" id="TIGR02396">
    <property type="entry name" value="diverge_rpsU"/>
    <property type="match status" value="1"/>
</dbReference>
<dbReference type="PANTHER" id="PTHR21427">
    <property type="entry name" value="UBIQUINONE BIOSYNTHESIS PROTEIN COQ9, MITOCHONDRIAL"/>
    <property type="match status" value="1"/>
</dbReference>
<evidence type="ECO:0000256" key="7">
    <source>
        <dbReference type="ARBA" id="ARBA00023128"/>
    </source>
</evidence>
<comment type="caution">
    <text evidence="10">The sequence shown here is derived from an EMBL/GenBank/DDBJ whole genome shotgun (WGS) entry which is preliminary data.</text>
</comment>
<dbReference type="PANTHER" id="PTHR21427:SF19">
    <property type="entry name" value="UBIQUINONE BIOSYNTHESIS PROTEIN COQ9, MITOCHONDRIAL"/>
    <property type="match status" value="1"/>
</dbReference>
<name>A0A9W4TTE0_9ASCO</name>
<evidence type="ECO:0000256" key="6">
    <source>
        <dbReference type="ARBA" id="ARBA00023121"/>
    </source>
</evidence>
<keyword evidence="4 8" id="KW-0831">Ubiquinone biosynthesis</keyword>
<evidence type="ECO:0000256" key="1">
    <source>
        <dbReference type="ARBA" id="ARBA00004173"/>
    </source>
</evidence>
<organism evidence="10 11">
    <name type="scientific">Candida verbasci</name>
    <dbReference type="NCBI Taxonomy" id="1227364"/>
    <lineage>
        <taxon>Eukaryota</taxon>
        <taxon>Fungi</taxon>
        <taxon>Dikarya</taxon>
        <taxon>Ascomycota</taxon>
        <taxon>Saccharomycotina</taxon>
        <taxon>Pichiomycetes</taxon>
        <taxon>Debaryomycetaceae</taxon>
        <taxon>Candida/Lodderomyces clade</taxon>
        <taxon>Candida</taxon>
    </lineage>
</organism>
<dbReference type="InterPro" id="IPR012762">
    <property type="entry name" value="Ubiq_biosynth_COQ9"/>
</dbReference>
<protein>
    <recommendedName>
        <fullName evidence="8">Ubiquinone biosynthesis protein</fullName>
    </recommendedName>
</protein>
<dbReference type="GO" id="GO:0006744">
    <property type="term" value="P:ubiquinone biosynthetic process"/>
    <property type="evidence" value="ECO:0007669"/>
    <property type="project" value="UniProtKB-UniRule"/>
</dbReference>
<dbReference type="GO" id="GO:0005743">
    <property type="term" value="C:mitochondrial inner membrane"/>
    <property type="evidence" value="ECO:0007669"/>
    <property type="project" value="TreeGrafter"/>
</dbReference>
<keyword evidence="6 8" id="KW-0446">Lipid-binding</keyword>